<keyword evidence="3" id="KW-1185">Reference proteome</keyword>
<dbReference type="GO" id="GO:0016740">
    <property type="term" value="F:transferase activity"/>
    <property type="evidence" value="ECO:0007669"/>
    <property type="project" value="UniProtKB-KW"/>
</dbReference>
<name>A0A2H4P7T2_9CAUD</name>
<dbReference type="InterPro" id="IPR043519">
    <property type="entry name" value="NT_sf"/>
</dbReference>
<sequence length="202" mass="22303">MNNHNRTLLATAQPLLILLDECGFQGVVCGGFARDVQYDKNAKDIDIAVGCAEHSIADLSDLVDAIGAKHGIRTYWTGEDRKVSGVDVNTDDPRNPDAAPSEPTEDDHLVQLVVQIPALRLDIIFYNTQHDAANLVAQHDCNLNQFVMAGTTPVFLGSFHPDKHGLRITKEGLHPGRIAYMEEKWEAMAPPAEWPSTFDLFE</sequence>
<evidence type="ECO:0000313" key="3">
    <source>
        <dbReference type="Proteomes" id="UP000240374"/>
    </source>
</evidence>
<dbReference type="EMBL" id="MG018929">
    <property type="protein sequence ID" value="ATW58218.1"/>
    <property type="molecule type" value="Genomic_DNA"/>
</dbReference>
<accession>A0A2H4P7T2</accession>
<dbReference type="SUPFAM" id="SSF81301">
    <property type="entry name" value="Nucleotidyltransferase"/>
    <property type="match status" value="1"/>
</dbReference>
<proteinExistence type="predicted"/>
<dbReference type="Proteomes" id="UP000240374">
    <property type="component" value="Segment"/>
</dbReference>
<protein>
    <submittedName>
        <fullName evidence="2">Nucleotidyltransferase</fullName>
    </submittedName>
</protein>
<organism evidence="2 3">
    <name type="scientific">Pseudomonas phage uligo</name>
    <dbReference type="NCBI Taxonomy" id="2048979"/>
    <lineage>
        <taxon>Viruses</taxon>
        <taxon>Duplodnaviria</taxon>
        <taxon>Heunggongvirae</taxon>
        <taxon>Uroviricota</taxon>
        <taxon>Caudoviricetes</taxon>
        <taxon>Autographivirales</taxon>
        <taxon>Autosignataviridae</taxon>
        <taxon>Colwellvirinae</taxon>
        <taxon>Uliginvirus</taxon>
        <taxon>Uliginvirus uligo</taxon>
    </lineage>
</organism>
<evidence type="ECO:0000313" key="2">
    <source>
        <dbReference type="EMBL" id="ATW58218.1"/>
    </source>
</evidence>
<evidence type="ECO:0000256" key="1">
    <source>
        <dbReference type="SAM" id="MobiDB-lite"/>
    </source>
</evidence>
<dbReference type="Gene3D" id="3.30.460.10">
    <property type="entry name" value="Beta Polymerase, domain 2"/>
    <property type="match status" value="1"/>
</dbReference>
<feature type="region of interest" description="Disordered" evidence="1">
    <location>
        <begin position="83"/>
        <end position="105"/>
    </location>
</feature>
<reference evidence="2" key="1">
    <citation type="submission" date="2018-04" db="EMBL/GenBank/DDBJ databases">
        <authorList>
            <person name="Djurhuus A.M."/>
            <person name="Carstens A.B."/>
            <person name="Hansen L.H."/>
        </authorList>
    </citation>
    <scope>NUCLEOTIDE SEQUENCE</scope>
</reference>